<evidence type="ECO:0000313" key="3">
    <source>
        <dbReference type="Proteomes" id="UP001153050"/>
    </source>
</evidence>
<feature type="transmembrane region" description="Helical" evidence="1">
    <location>
        <begin position="20"/>
        <end position="46"/>
    </location>
</feature>
<dbReference type="Proteomes" id="UP001153050">
    <property type="component" value="Unassembled WGS sequence"/>
</dbReference>
<accession>A0ABM9DHA1</accession>
<gene>
    <name evidence="2" type="ORF">MES5069_100017</name>
</gene>
<keyword evidence="1" id="KW-0472">Membrane</keyword>
<proteinExistence type="predicted"/>
<reference evidence="2 3" key="1">
    <citation type="submission" date="2022-03" db="EMBL/GenBank/DDBJ databases">
        <authorList>
            <person name="Brunel B."/>
        </authorList>
    </citation>
    <scope>NUCLEOTIDE SEQUENCE [LARGE SCALE GENOMIC DNA]</scope>
    <source>
        <strain evidence="2">STM5069sample</strain>
    </source>
</reference>
<comment type="caution">
    <text evidence="2">The sequence shown here is derived from an EMBL/GenBank/DDBJ whole genome shotgun (WGS) entry which is preliminary data.</text>
</comment>
<dbReference type="EMBL" id="CAKXZT010000002">
    <property type="protein sequence ID" value="CAH2395154.1"/>
    <property type="molecule type" value="Genomic_DNA"/>
</dbReference>
<keyword evidence="3" id="KW-1185">Reference proteome</keyword>
<name>A0ABM9DHA1_9HYPH</name>
<protein>
    <submittedName>
        <fullName evidence="2">Uncharacterized protein</fullName>
    </submittedName>
</protein>
<evidence type="ECO:0000313" key="2">
    <source>
        <dbReference type="EMBL" id="CAH2395154.1"/>
    </source>
</evidence>
<sequence>MALGMNAISPQHTYVTDVHGFSIILLFVAHVAVVARPIPLYIAVIWRTLLTNADRLVGRAIPSGCWPTLAGASSDRLQDQ</sequence>
<evidence type="ECO:0000256" key="1">
    <source>
        <dbReference type="SAM" id="Phobius"/>
    </source>
</evidence>
<keyword evidence="1" id="KW-1133">Transmembrane helix</keyword>
<organism evidence="2 3">
    <name type="scientific">Mesorhizobium escarrei</name>
    <dbReference type="NCBI Taxonomy" id="666018"/>
    <lineage>
        <taxon>Bacteria</taxon>
        <taxon>Pseudomonadati</taxon>
        <taxon>Pseudomonadota</taxon>
        <taxon>Alphaproteobacteria</taxon>
        <taxon>Hyphomicrobiales</taxon>
        <taxon>Phyllobacteriaceae</taxon>
        <taxon>Mesorhizobium</taxon>
    </lineage>
</organism>
<keyword evidence="1" id="KW-0812">Transmembrane</keyword>